<dbReference type="Proteomes" id="UP000254266">
    <property type="component" value="Unassembled WGS sequence"/>
</dbReference>
<dbReference type="EMBL" id="QFXC01000003">
    <property type="protein sequence ID" value="RDH85757.1"/>
    <property type="molecule type" value="Genomic_DNA"/>
</dbReference>
<keyword evidence="9" id="KW-1185">Reference proteome</keyword>
<protein>
    <submittedName>
        <fullName evidence="8">DNA-binding response regulator</fullName>
    </submittedName>
</protein>
<evidence type="ECO:0000256" key="3">
    <source>
        <dbReference type="ARBA" id="ARBA00023125"/>
    </source>
</evidence>
<dbReference type="PANTHER" id="PTHR43214">
    <property type="entry name" value="TWO-COMPONENT RESPONSE REGULATOR"/>
    <property type="match status" value="1"/>
</dbReference>
<dbReference type="AlphaFoldDB" id="A0A370DN70"/>
<keyword evidence="4" id="KW-0804">Transcription</keyword>
<evidence type="ECO:0000313" key="8">
    <source>
        <dbReference type="EMBL" id="RDH85757.1"/>
    </source>
</evidence>
<dbReference type="SMART" id="SM00448">
    <property type="entry name" value="REC"/>
    <property type="match status" value="1"/>
</dbReference>
<evidence type="ECO:0000259" key="7">
    <source>
        <dbReference type="PROSITE" id="PS50110"/>
    </source>
</evidence>
<proteinExistence type="predicted"/>
<evidence type="ECO:0000313" key="9">
    <source>
        <dbReference type="Proteomes" id="UP000254266"/>
    </source>
</evidence>
<reference evidence="8 9" key="1">
    <citation type="journal article" date="2018" name="ISME J.">
        <title>Endosymbiont genomes yield clues of tubeworm success.</title>
        <authorList>
            <person name="Li Y."/>
            <person name="Liles M.R."/>
            <person name="Halanych K.M."/>
        </authorList>
    </citation>
    <scope>NUCLEOTIDE SEQUENCE [LARGE SCALE GENOMIC DNA]</scope>
    <source>
        <strain evidence="8">A1464</strain>
    </source>
</reference>
<dbReference type="PANTHER" id="PTHR43214:SF41">
    <property type="entry name" value="NITRATE_NITRITE RESPONSE REGULATOR PROTEIN NARP"/>
    <property type="match status" value="1"/>
</dbReference>
<comment type="caution">
    <text evidence="8">The sequence shown here is derived from an EMBL/GenBank/DDBJ whole genome shotgun (WGS) entry which is preliminary data.</text>
</comment>
<dbReference type="InterPro" id="IPR011006">
    <property type="entry name" value="CheY-like_superfamily"/>
</dbReference>
<dbReference type="SUPFAM" id="SSF52172">
    <property type="entry name" value="CheY-like"/>
    <property type="match status" value="1"/>
</dbReference>
<dbReference type="PROSITE" id="PS50110">
    <property type="entry name" value="RESPONSE_REGULATORY"/>
    <property type="match status" value="1"/>
</dbReference>
<feature type="domain" description="HTH luxR-type" evidence="6">
    <location>
        <begin position="143"/>
        <end position="208"/>
    </location>
</feature>
<evidence type="ECO:0000256" key="4">
    <source>
        <dbReference type="ARBA" id="ARBA00023163"/>
    </source>
</evidence>
<dbReference type="CDD" id="cd17535">
    <property type="entry name" value="REC_NarL-like"/>
    <property type="match status" value="1"/>
</dbReference>
<evidence type="ECO:0000256" key="1">
    <source>
        <dbReference type="ARBA" id="ARBA00022553"/>
    </source>
</evidence>
<keyword evidence="1 5" id="KW-0597">Phosphoprotein</keyword>
<gene>
    <name evidence="8" type="ORF">DIZ80_02070</name>
</gene>
<dbReference type="Gene3D" id="3.40.50.2300">
    <property type="match status" value="1"/>
</dbReference>
<dbReference type="InterPro" id="IPR001789">
    <property type="entry name" value="Sig_transdc_resp-reg_receiver"/>
</dbReference>
<keyword evidence="3 8" id="KW-0238">DNA-binding</keyword>
<feature type="domain" description="Response regulatory" evidence="7">
    <location>
        <begin position="1"/>
        <end position="116"/>
    </location>
</feature>
<dbReference type="Pfam" id="PF00072">
    <property type="entry name" value="Response_reg"/>
    <property type="match status" value="1"/>
</dbReference>
<sequence>MLIADDHTILRSGIRLLLDNEPNFQVIGEADNGKDAILLAGQLEPDLLLSDLSMPKTNGTEAIHRIKNRYPNIKVLVLTVHKTEEHVHAALKAGADGYLLKNDTSEELINGINSILSGKSYLSPSICNEVVTGYLSDNIKESPTSSIDLLTTRELEVMKLIAEGYRNKDTAEYLSISLKTVEKHRSNLMKKLDLHSASSITRYAIRNGVAVE</sequence>
<feature type="modified residue" description="4-aspartylphosphate" evidence="5">
    <location>
        <position position="51"/>
    </location>
</feature>
<dbReference type="CDD" id="cd06170">
    <property type="entry name" value="LuxR_C_like"/>
    <property type="match status" value="1"/>
</dbReference>
<dbReference type="GO" id="GO:0003677">
    <property type="term" value="F:DNA binding"/>
    <property type="evidence" value="ECO:0007669"/>
    <property type="project" value="UniProtKB-KW"/>
</dbReference>
<dbReference type="InterPro" id="IPR058245">
    <property type="entry name" value="NreC/VraR/RcsB-like_REC"/>
</dbReference>
<organism evidence="8 9">
    <name type="scientific">endosymbiont of Galathealinum brachiosum</name>
    <dbReference type="NCBI Taxonomy" id="2200906"/>
    <lineage>
        <taxon>Bacteria</taxon>
        <taxon>Pseudomonadati</taxon>
        <taxon>Pseudomonadota</taxon>
        <taxon>Gammaproteobacteria</taxon>
        <taxon>sulfur-oxidizing symbionts</taxon>
    </lineage>
</organism>
<dbReference type="InterPro" id="IPR016032">
    <property type="entry name" value="Sig_transdc_resp-reg_C-effctor"/>
</dbReference>
<dbReference type="SUPFAM" id="SSF46894">
    <property type="entry name" value="C-terminal effector domain of the bipartite response regulators"/>
    <property type="match status" value="1"/>
</dbReference>
<dbReference type="GO" id="GO:0000160">
    <property type="term" value="P:phosphorelay signal transduction system"/>
    <property type="evidence" value="ECO:0007669"/>
    <property type="project" value="InterPro"/>
</dbReference>
<evidence type="ECO:0000256" key="2">
    <source>
        <dbReference type="ARBA" id="ARBA00023015"/>
    </source>
</evidence>
<dbReference type="InterPro" id="IPR000792">
    <property type="entry name" value="Tscrpt_reg_LuxR_C"/>
</dbReference>
<dbReference type="GO" id="GO:0006355">
    <property type="term" value="P:regulation of DNA-templated transcription"/>
    <property type="evidence" value="ECO:0007669"/>
    <property type="project" value="InterPro"/>
</dbReference>
<name>A0A370DN70_9GAMM</name>
<dbReference type="PROSITE" id="PS50043">
    <property type="entry name" value="HTH_LUXR_2"/>
    <property type="match status" value="1"/>
</dbReference>
<dbReference type="Pfam" id="PF00196">
    <property type="entry name" value="GerE"/>
    <property type="match status" value="1"/>
</dbReference>
<evidence type="ECO:0000256" key="5">
    <source>
        <dbReference type="PROSITE-ProRule" id="PRU00169"/>
    </source>
</evidence>
<accession>A0A370DN70</accession>
<evidence type="ECO:0000259" key="6">
    <source>
        <dbReference type="PROSITE" id="PS50043"/>
    </source>
</evidence>
<dbReference type="InterPro" id="IPR039420">
    <property type="entry name" value="WalR-like"/>
</dbReference>
<dbReference type="PRINTS" id="PR00038">
    <property type="entry name" value="HTHLUXR"/>
</dbReference>
<dbReference type="SMART" id="SM00421">
    <property type="entry name" value="HTH_LUXR"/>
    <property type="match status" value="1"/>
</dbReference>
<keyword evidence="2" id="KW-0805">Transcription regulation</keyword>